<dbReference type="InterPro" id="IPR046373">
    <property type="entry name" value="Acyl-CoA_Oxase/DH_mid-dom_sf"/>
</dbReference>
<dbReference type="Gene3D" id="2.40.110.10">
    <property type="entry name" value="Butyryl-CoA Dehydrogenase, subunit A, domain 2"/>
    <property type="match status" value="1"/>
</dbReference>
<evidence type="ECO:0000256" key="8">
    <source>
        <dbReference type="ARBA" id="ARBA00022832"/>
    </source>
</evidence>
<evidence type="ECO:0000256" key="3">
    <source>
        <dbReference type="ARBA" id="ARBA00004275"/>
    </source>
</evidence>
<dbReference type="SUPFAM" id="SSF47203">
    <property type="entry name" value="Acyl-CoA dehydrogenase C-terminal domain-like"/>
    <property type="match status" value="2"/>
</dbReference>
<evidence type="ECO:0000259" key="18">
    <source>
        <dbReference type="Pfam" id="PF22924"/>
    </source>
</evidence>
<evidence type="ECO:0000256" key="1">
    <source>
        <dbReference type="ARBA" id="ARBA00001201"/>
    </source>
</evidence>
<dbReference type="GO" id="GO:0055088">
    <property type="term" value="P:lipid homeostasis"/>
    <property type="evidence" value="ECO:0007669"/>
    <property type="project" value="TreeGrafter"/>
</dbReference>
<dbReference type="InterPro" id="IPR036250">
    <property type="entry name" value="AcylCo_DH-like_C"/>
</dbReference>
<comment type="cofactor">
    <cofactor evidence="2">
        <name>FAD</name>
        <dbReference type="ChEBI" id="CHEBI:57692"/>
    </cofactor>
</comment>
<keyword evidence="10" id="KW-0443">Lipid metabolism</keyword>
<dbReference type="Pfam" id="PF14749">
    <property type="entry name" value="Acyl-CoA_ox_N"/>
    <property type="match status" value="1"/>
</dbReference>
<evidence type="ECO:0000259" key="16">
    <source>
        <dbReference type="Pfam" id="PF02770"/>
    </source>
</evidence>
<dbReference type="FunFam" id="2.40.110.10:FF:000003">
    <property type="entry name" value="Acyl-coenzyme A oxidase"/>
    <property type="match status" value="1"/>
</dbReference>
<dbReference type="PANTHER" id="PTHR10909">
    <property type="entry name" value="ELECTRON TRANSPORT OXIDOREDUCTASE"/>
    <property type="match status" value="1"/>
</dbReference>
<dbReference type="Proteomes" id="UP000193648">
    <property type="component" value="Unassembled WGS sequence"/>
</dbReference>
<feature type="domain" description="Acyl-CoA oxidase C-terminal" evidence="15">
    <location>
        <begin position="494"/>
        <end position="679"/>
    </location>
</feature>
<comment type="caution">
    <text evidence="19">The sequence shown here is derived from an EMBL/GenBank/DDBJ whole genome shotgun (WGS) entry which is preliminary data.</text>
</comment>
<feature type="active site" description="Proton acceptor" evidence="13">
    <location>
        <position position="434"/>
    </location>
</feature>
<dbReference type="UniPathway" id="UPA00661"/>
<evidence type="ECO:0000256" key="6">
    <source>
        <dbReference type="ARBA" id="ARBA00022630"/>
    </source>
</evidence>
<dbReference type="PANTHER" id="PTHR10909:SF250">
    <property type="entry name" value="PEROXISOMAL ACYL-COENZYME A OXIDASE 1"/>
    <property type="match status" value="1"/>
</dbReference>
<keyword evidence="6 12" id="KW-0285">Flavoprotein</keyword>
<name>A0A1Y2GCH1_9FUNG</name>
<keyword evidence="8" id="KW-0276">Fatty acid metabolism</keyword>
<dbReference type="EMBL" id="MCFF01000043">
    <property type="protein sequence ID" value="ORZ07012.1"/>
    <property type="molecule type" value="Genomic_DNA"/>
</dbReference>
<sequence>MTEDSQNKKDLAHARTKTSFDVTNMTNFLYNGPSNVEHRRYIIDLIAREPIFNKDDWAWLNHTDAVKRGIAMSARLAEIMLENDLNHLDFATVVEAIDDPLPILLHNGAFIPVIDAQGTDEQIEKWVVPAQKYQIIGCYAQTELGHGSNLSNLETTATFIKETDEWEINSTTFTAAKWWIGGLGTICTHAVVQAKLIIDGKDYGAHVFVVPIRSLEDHKPFPGIEVGDIGPKAYGGFNKMDNGFARFNKYRIPRENMLMRFSKVSRDGVFTKPPHDKLSYGSMVLLRSVLIRQMALYLSRATTISTRYLTVRRQFNNPTSRNDAELNPGLETQVINYPMVQNRLFPMIAQAYALYAAGSVMMNMYINLMTSLSSGKVDALAEVHATSSALKSYCTTIGATGAEECRKLLGGHGYSYFTGLAHMFAEIVPSNTYEGDNYVLTQQMARYLLKELKRARSDPDKVTPFSKYLLLTLDGERFSRSSCSVIRPEDWLKPEIQIAALEHRCARLAMELYDAVEASHGNKKTWSDHNIECYRVSHAHAQYVMVLWFLQAIEEALDPEADEDCRAKPETAKVLMKLSHLHALHTIQTNLADFVEDGYFSPAQCQSLRAQVKVLVASLADDAVGLVDAFYHPDYLLASALGASDGDAYKRLWDKAQSEPLNRQEVCDGYKEYIRPMLKKHGDIKL</sequence>
<dbReference type="Gene3D" id="1.10.540.10">
    <property type="entry name" value="Acyl-CoA dehydrogenase/oxidase, N-terminal domain"/>
    <property type="match status" value="1"/>
</dbReference>
<evidence type="ECO:0000259" key="17">
    <source>
        <dbReference type="Pfam" id="PF14749"/>
    </source>
</evidence>
<comment type="catalytic activity">
    <reaction evidence="1">
        <text>a 2,3-saturated acyl-CoA + O2 = a (2E)-enoyl-CoA + H2O2</text>
        <dbReference type="Rhea" id="RHEA:38959"/>
        <dbReference type="ChEBI" id="CHEBI:15379"/>
        <dbReference type="ChEBI" id="CHEBI:16240"/>
        <dbReference type="ChEBI" id="CHEBI:58856"/>
        <dbReference type="ChEBI" id="CHEBI:65111"/>
        <dbReference type="EC" id="1.3.3.6"/>
    </reaction>
</comment>
<organism evidence="19 20">
    <name type="scientific">Lobosporangium transversale</name>
    <dbReference type="NCBI Taxonomy" id="64571"/>
    <lineage>
        <taxon>Eukaryota</taxon>
        <taxon>Fungi</taxon>
        <taxon>Fungi incertae sedis</taxon>
        <taxon>Mucoromycota</taxon>
        <taxon>Mortierellomycotina</taxon>
        <taxon>Mortierellomycetes</taxon>
        <taxon>Mortierellales</taxon>
        <taxon>Mortierellaceae</taxon>
        <taxon>Lobosporangium</taxon>
    </lineage>
</organism>
<dbReference type="InterPro" id="IPR037069">
    <property type="entry name" value="AcylCoA_DH/ox_N_sf"/>
</dbReference>
<dbReference type="InterPro" id="IPR012258">
    <property type="entry name" value="Acyl-CoA_oxidase"/>
</dbReference>
<evidence type="ECO:0000256" key="7">
    <source>
        <dbReference type="ARBA" id="ARBA00022827"/>
    </source>
</evidence>
<dbReference type="AlphaFoldDB" id="A0A1Y2GCH1"/>
<dbReference type="GO" id="GO:0071949">
    <property type="term" value="F:FAD binding"/>
    <property type="evidence" value="ECO:0007669"/>
    <property type="project" value="InterPro"/>
</dbReference>
<dbReference type="InterPro" id="IPR055060">
    <property type="entry name" value="ACOX_C_alpha1"/>
</dbReference>
<dbReference type="InterPro" id="IPR002655">
    <property type="entry name" value="Acyl-CoA_oxidase_C"/>
</dbReference>
<evidence type="ECO:0000313" key="19">
    <source>
        <dbReference type="EMBL" id="ORZ07012.1"/>
    </source>
</evidence>
<dbReference type="GO" id="GO:0005504">
    <property type="term" value="F:fatty acid binding"/>
    <property type="evidence" value="ECO:0007669"/>
    <property type="project" value="TreeGrafter"/>
</dbReference>
<evidence type="ECO:0000256" key="11">
    <source>
        <dbReference type="ARBA" id="ARBA00023140"/>
    </source>
</evidence>
<comment type="subcellular location">
    <subcellularLocation>
        <location evidence="3">Peroxisome</location>
    </subcellularLocation>
</comment>
<dbReference type="Pfam" id="PF02770">
    <property type="entry name" value="Acyl-CoA_dh_M"/>
    <property type="match status" value="1"/>
</dbReference>
<evidence type="ECO:0000313" key="20">
    <source>
        <dbReference type="Proteomes" id="UP000193648"/>
    </source>
</evidence>
<dbReference type="InParanoid" id="A0A1Y2GCH1"/>
<keyword evidence="9" id="KW-0560">Oxidoreductase</keyword>
<keyword evidence="7 12" id="KW-0274">FAD</keyword>
<dbReference type="STRING" id="64571.A0A1Y2GCH1"/>
<dbReference type="GO" id="GO:0005777">
    <property type="term" value="C:peroxisome"/>
    <property type="evidence" value="ECO:0007669"/>
    <property type="project" value="UniProtKB-SubCell"/>
</dbReference>
<dbReference type="GO" id="GO:0033540">
    <property type="term" value="P:fatty acid beta-oxidation using acyl-CoA oxidase"/>
    <property type="evidence" value="ECO:0007669"/>
    <property type="project" value="UniProtKB-UniPathway"/>
</dbReference>
<evidence type="ECO:0000256" key="14">
    <source>
        <dbReference type="PIRSR" id="PIRSR000168-2"/>
    </source>
</evidence>
<dbReference type="FunFam" id="1.20.140.10:FF:000015">
    <property type="entry name" value="Acyl-coenzyme A oxidase"/>
    <property type="match status" value="1"/>
</dbReference>
<dbReference type="InterPro" id="IPR029320">
    <property type="entry name" value="Acyl-CoA_ox_N"/>
</dbReference>
<dbReference type="GO" id="GO:0003997">
    <property type="term" value="F:acyl-CoA oxidase activity"/>
    <property type="evidence" value="ECO:0007669"/>
    <property type="project" value="UniProtKB-EC"/>
</dbReference>
<keyword evidence="20" id="KW-1185">Reference proteome</keyword>
<dbReference type="RefSeq" id="XP_021877808.1">
    <property type="nucleotide sequence ID" value="XM_022028081.1"/>
</dbReference>
<dbReference type="InterPro" id="IPR009100">
    <property type="entry name" value="AcylCoA_DH/oxidase_NM_dom_sf"/>
</dbReference>
<proteinExistence type="inferred from homology"/>
<dbReference type="FunFam" id="1.10.540.10:FF:000015">
    <property type="entry name" value="Acyl-coenzyme A oxidase"/>
    <property type="match status" value="1"/>
</dbReference>
<dbReference type="OrthoDB" id="538336at2759"/>
<reference evidence="19 20" key="1">
    <citation type="submission" date="2016-07" db="EMBL/GenBank/DDBJ databases">
        <title>Pervasive Adenine N6-methylation of Active Genes in Fungi.</title>
        <authorList>
            <consortium name="DOE Joint Genome Institute"/>
            <person name="Mondo S.J."/>
            <person name="Dannebaum R.O."/>
            <person name="Kuo R.C."/>
            <person name="Labutti K."/>
            <person name="Haridas S."/>
            <person name="Kuo A."/>
            <person name="Salamov A."/>
            <person name="Ahrendt S.R."/>
            <person name="Lipzen A."/>
            <person name="Sullivan W."/>
            <person name="Andreopoulos W.B."/>
            <person name="Clum A."/>
            <person name="Lindquist E."/>
            <person name="Daum C."/>
            <person name="Ramamoorthy G.K."/>
            <person name="Gryganskyi A."/>
            <person name="Culley D."/>
            <person name="Magnuson J.K."/>
            <person name="James T.Y."/>
            <person name="O'Malley M.A."/>
            <person name="Stajich J.E."/>
            <person name="Spatafora J.W."/>
            <person name="Visel A."/>
            <person name="Grigoriev I.V."/>
        </authorList>
    </citation>
    <scope>NUCLEOTIDE SEQUENCE [LARGE SCALE GENOMIC DNA]</scope>
    <source>
        <strain evidence="19 20">NRRL 3116</strain>
    </source>
</reference>
<dbReference type="Gene3D" id="1.20.140.10">
    <property type="entry name" value="Butyryl-CoA Dehydrogenase, subunit A, domain 3"/>
    <property type="match status" value="2"/>
</dbReference>
<evidence type="ECO:0000256" key="13">
    <source>
        <dbReference type="PIRSR" id="PIRSR000168-1"/>
    </source>
</evidence>
<comment type="similarity">
    <text evidence="5 12">Belongs to the acyl-CoA oxidase family.</text>
</comment>
<dbReference type="InterPro" id="IPR006091">
    <property type="entry name" value="Acyl-CoA_Oxase/DH_mid-dom"/>
</dbReference>
<evidence type="ECO:0000256" key="9">
    <source>
        <dbReference type="ARBA" id="ARBA00023002"/>
    </source>
</evidence>
<gene>
    <name evidence="19" type="ORF">BCR41DRAFT_389034</name>
</gene>
<comment type="pathway">
    <text evidence="4">Lipid metabolism; peroxisomal fatty acid beta-oxidation.</text>
</comment>
<feature type="domain" description="Acyl-CoA oxidase C-alpha1" evidence="18">
    <location>
        <begin position="280"/>
        <end position="449"/>
    </location>
</feature>
<evidence type="ECO:0000256" key="2">
    <source>
        <dbReference type="ARBA" id="ARBA00001974"/>
    </source>
</evidence>
<dbReference type="FunFam" id="1.20.140.10:FF:000013">
    <property type="entry name" value="Acyl-coenzyme A oxidase"/>
    <property type="match status" value="1"/>
</dbReference>
<evidence type="ECO:0000256" key="5">
    <source>
        <dbReference type="ARBA" id="ARBA00006288"/>
    </source>
</evidence>
<accession>A0A1Y2GCH1</accession>
<keyword evidence="11" id="KW-0576">Peroxisome</keyword>
<dbReference type="GeneID" id="33569924"/>
<feature type="binding site" evidence="14">
    <location>
        <position position="181"/>
    </location>
    <ligand>
        <name>FAD</name>
        <dbReference type="ChEBI" id="CHEBI:57692"/>
    </ligand>
</feature>
<dbReference type="PIRSF" id="PIRSF000168">
    <property type="entry name" value="Acyl-CoA_oxidase"/>
    <property type="match status" value="1"/>
</dbReference>
<feature type="binding site" evidence="14">
    <location>
        <position position="142"/>
    </location>
    <ligand>
        <name>FAD</name>
        <dbReference type="ChEBI" id="CHEBI:57692"/>
    </ligand>
</feature>
<evidence type="ECO:0000259" key="15">
    <source>
        <dbReference type="Pfam" id="PF01756"/>
    </source>
</evidence>
<evidence type="ECO:0000256" key="10">
    <source>
        <dbReference type="ARBA" id="ARBA00023098"/>
    </source>
</evidence>
<feature type="domain" description="Acyl-CoA oxidase/dehydrogenase middle" evidence="16">
    <location>
        <begin position="138"/>
        <end position="232"/>
    </location>
</feature>
<protein>
    <recommendedName>
        <fullName evidence="12">Acyl-coenzyme A oxidase</fullName>
    </recommendedName>
</protein>
<dbReference type="Pfam" id="PF01756">
    <property type="entry name" value="ACOX"/>
    <property type="match status" value="1"/>
</dbReference>
<dbReference type="Pfam" id="PF22924">
    <property type="entry name" value="ACOX_C_alpha1"/>
    <property type="match status" value="1"/>
</dbReference>
<feature type="domain" description="Acyl-coenzyme A oxidase N-terminal" evidence="17">
    <location>
        <begin position="21"/>
        <end position="136"/>
    </location>
</feature>
<dbReference type="SUPFAM" id="SSF56645">
    <property type="entry name" value="Acyl-CoA dehydrogenase NM domain-like"/>
    <property type="match status" value="1"/>
</dbReference>
<evidence type="ECO:0000256" key="4">
    <source>
        <dbReference type="ARBA" id="ARBA00004846"/>
    </source>
</evidence>
<evidence type="ECO:0000256" key="12">
    <source>
        <dbReference type="PIRNR" id="PIRNR000168"/>
    </source>
</evidence>